<evidence type="ECO:0000256" key="1">
    <source>
        <dbReference type="ARBA" id="ARBA00004123"/>
    </source>
</evidence>
<dbReference type="Proteomes" id="UP001054252">
    <property type="component" value="Unassembled WGS sequence"/>
</dbReference>
<reference evidence="12 13" key="1">
    <citation type="journal article" date="2021" name="Commun. Biol.">
        <title>The genome of Shorea leprosula (Dipterocarpaceae) highlights the ecological relevance of drought in aseasonal tropical rainforests.</title>
        <authorList>
            <person name="Ng K.K.S."/>
            <person name="Kobayashi M.J."/>
            <person name="Fawcett J.A."/>
            <person name="Hatakeyama M."/>
            <person name="Paape T."/>
            <person name="Ng C.H."/>
            <person name="Ang C.C."/>
            <person name="Tnah L.H."/>
            <person name="Lee C.T."/>
            <person name="Nishiyama T."/>
            <person name="Sese J."/>
            <person name="O'Brien M.J."/>
            <person name="Copetti D."/>
            <person name="Mohd Noor M.I."/>
            <person name="Ong R.C."/>
            <person name="Putra M."/>
            <person name="Sireger I.Z."/>
            <person name="Indrioko S."/>
            <person name="Kosugi Y."/>
            <person name="Izuno A."/>
            <person name="Isagi Y."/>
            <person name="Lee S.L."/>
            <person name="Shimizu K.K."/>
        </authorList>
    </citation>
    <scope>NUCLEOTIDE SEQUENCE [LARGE SCALE GENOMIC DNA]</scope>
    <source>
        <strain evidence="12">214</strain>
    </source>
</reference>
<dbReference type="AlphaFoldDB" id="A0AAV5HTZ3"/>
<dbReference type="GO" id="GO:0005634">
    <property type="term" value="C:nucleus"/>
    <property type="evidence" value="ECO:0007669"/>
    <property type="project" value="UniProtKB-SubCell"/>
</dbReference>
<evidence type="ECO:0000256" key="2">
    <source>
        <dbReference type="ARBA" id="ARBA00010024"/>
    </source>
</evidence>
<dbReference type="EMBL" id="BPVZ01000004">
    <property type="protein sequence ID" value="GKU90255.1"/>
    <property type="molecule type" value="Genomic_DNA"/>
</dbReference>
<feature type="domain" description="B box-type" evidence="10">
    <location>
        <begin position="1"/>
        <end position="46"/>
    </location>
</feature>
<comment type="caution">
    <text evidence="12">The sequence shown here is derived from an EMBL/GenBank/DDBJ whole genome shotgun (WGS) entry which is preliminary data.</text>
</comment>
<dbReference type="PROSITE" id="PS51017">
    <property type="entry name" value="CCT"/>
    <property type="match status" value="1"/>
</dbReference>
<dbReference type="Pfam" id="PF06203">
    <property type="entry name" value="CCT"/>
    <property type="match status" value="1"/>
</dbReference>
<keyword evidence="6" id="KW-0862">Zinc</keyword>
<accession>A0AAV5HTZ3</accession>
<evidence type="ECO:0000256" key="4">
    <source>
        <dbReference type="ARBA" id="ARBA00022737"/>
    </source>
</evidence>
<protein>
    <submittedName>
        <fullName evidence="12">Uncharacterized protein</fullName>
    </submittedName>
</protein>
<evidence type="ECO:0000256" key="9">
    <source>
        <dbReference type="PROSITE-ProRule" id="PRU00357"/>
    </source>
</evidence>
<keyword evidence="4" id="KW-0677">Repeat</keyword>
<evidence type="ECO:0000256" key="7">
    <source>
        <dbReference type="ARBA" id="ARBA00023242"/>
    </source>
</evidence>
<dbReference type="PROSITE" id="PS50119">
    <property type="entry name" value="ZF_BBOX"/>
    <property type="match status" value="2"/>
</dbReference>
<feature type="domain" description="CCT" evidence="11">
    <location>
        <begin position="410"/>
        <end position="452"/>
    </location>
</feature>
<sequence length="463" mass="51631">MEKICEVCTTSRPVVYCKADAAHLCLSCDAKVHSANALSNQHLRTLLCDSCRCHPSYVRCLDHQMFMCCDCDLNLHNISSQHQRRGVSSYLGCPPAKDFAALWGFELGEQDNSAIQDHSLSGYDVPSSQKPKAFIFQQILDLKRLQLNEGNSCRPLILEQKQSNKCTSMHNSLKNFDGNVGQDSQNFHDIGTDLHQRGNQLQELEVDSFPLGFNHLEHLSSSSTVGMPSQGESFWQCKSPIQSNQFWSQTMQDLGVCEDNSCPDDFNIPDVDLTFRNFEELFGGEQDPIRVLLDDKDVSYLSIKKDVSLCKSDHGNARSMKDASAASIYGAQSAQMQRDGKPSIQVYNYQQKFDCSHPIQPSYSTLSFPLSRFSNGSSATDCLDSELSPITGGDASCNAHDLDGVHTEARENAMMRYKEKKKARLHERKIRYASQKAKADARKRIKGGCAKTEGYDSDTANVA</sequence>
<proteinExistence type="inferred from homology"/>
<dbReference type="GO" id="GO:0006355">
    <property type="term" value="P:regulation of DNA-templated transcription"/>
    <property type="evidence" value="ECO:0007669"/>
    <property type="project" value="UniProtKB-ARBA"/>
</dbReference>
<keyword evidence="7 9" id="KW-0539">Nucleus</keyword>
<evidence type="ECO:0000256" key="5">
    <source>
        <dbReference type="ARBA" id="ARBA00022771"/>
    </source>
</evidence>
<evidence type="ECO:0000256" key="6">
    <source>
        <dbReference type="ARBA" id="ARBA00022833"/>
    </source>
</evidence>
<dbReference type="GO" id="GO:0008270">
    <property type="term" value="F:zinc ion binding"/>
    <property type="evidence" value="ECO:0007669"/>
    <property type="project" value="UniProtKB-KW"/>
</dbReference>
<dbReference type="InterPro" id="IPR010402">
    <property type="entry name" value="CCT_domain"/>
</dbReference>
<dbReference type="InterPro" id="IPR000315">
    <property type="entry name" value="Znf_B-box"/>
</dbReference>
<keyword evidence="3" id="KW-0479">Metal-binding</keyword>
<evidence type="ECO:0000259" key="10">
    <source>
        <dbReference type="PROSITE" id="PS50119"/>
    </source>
</evidence>
<comment type="similarity">
    <text evidence="2">Belongs to the CONSTANS family.</text>
</comment>
<name>A0AAV5HTZ3_9ROSI</name>
<gene>
    <name evidence="12" type="ORF">SLEP1_g4265</name>
</gene>
<evidence type="ECO:0000313" key="12">
    <source>
        <dbReference type="EMBL" id="GKU90255.1"/>
    </source>
</evidence>
<evidence type="ECO:0000256" key="3">
    <source>
        <dbReference type="ARBA" id="ARBA00022723"/>
    </source>
</evidence>
<comment type="subcellular location">
    <subcellularLocation>
        <location evidence="1 9">Nucleus</location>
    </subcellularLocation>
</comment>
<dbReference type="PANTHER" id="PTHR31717:SF40">
    <property type="entry name" value="ZINC FINGER PROTEIN CONSTANS-LIKE 10"/>
    <property type="match status" value="1"/>
</dbReference>
<organism evidence="12 13">
    <name type="scientific">Rubroshorea leprosula</name>
    <dbReference type="NCBI Taxonomy" id="152421"/>
    <lineage>
        <taxon>Eukaryota</taxon>
        <taxon>Viridiplantae</taxon>
        <taxon>Streptophyta</taxon>
        <taxon>Embryophyta</taxon>
        <taxon>Tracheophyta</taxon>
        <taxon>Spermatophyta</taxon>
        <taxon>Magnoliopsida</taxon>
        <taxon>eudicotyledons</taxon>
        <taxon>Gunneridae</taxon>
        <taxon>Pentapetalae</taxon>
        <taxon>rosids</taxon>
        <taxon>malvids</taxon>
        <taxon>Malvales</taxon>
        <taxon>Dipterocarpaceae</taxon>
        <taxon>Rubroshorea</taxon>
    </lineage>
</organism>
<evidence type="ECO:0000259" key="11">
    <source>
        <dbReference type="PROSITE" id="PS51017"/>
    </source>
</evidence>
<keyword evidence="13" id="KW-1185">Reference proteome</keyword>
<dbReference type="InterPro" id="IPR049808">
    <property type="entry name" value="CONSTANS-like_Bbox1"/>
</dbReference>
<dbReference type="CDD" id="cd19821">
    <property type="entry name" value="Bbox1_BBX-like"/>
    <property type="match status" value="1"/>
</dbReference>
<feature type="domain" description="B box-type" evidence="10">
    <location>
        <begin position="43"/>
        <end position="87"/>
    </location>
</feature>
<keyword evidence="5 8" id="KW-0863">Zinc-finger</keyword>
<evidence type="ECO:0000313" key="13">
    <source>
        <dbReference type="Proteomes" id="UP001054252"/>
    </source>
</evidence>
<dbReference type="SMART" id="SM00336">
    <property type="entry name" value="BBOX"/>
    <property type="match status" value="1"/>
</dbReference>
<dbReference type="PANTHER" id="PTHR31717">
    <property type="entry name" value="ZINC FINGER PROTEIN CONSTANS-LIKE 10"/>
    <property type="match status" value="1"/>
</dbReference>
<evidence type="ECO:0000256" key="8">
    <source>
        <dbReference type="PROSITE-ProRule" id="PRU00024"/>
    </source>
</evidence>